<keyword evidence="6" id="KW-0460">Magnesium</keyword>
<dbReference type="GO" id="GO:0046872">
    <property type="term" value="F:metal ion binding"/>
    <property type="evidence" value="ECO:0007669"/>
    <property type="project" value="UniProtKB-KW"/>
</dbReference>
<feature type="domain" description="EngB-type G" evidence="11">
    <location>
        <begin position="308"/>
        <end position="510"/>
    </location>
</feature>
<comment type="cofactor">
    <cofactor evidence="1">
        <name>Mg(2+)</name>
        <dbReference type="ChEBI" id="CHEBI:18420"/>
    </cofactor>
</comment>
<evidence type="ECO:0000256" key="9">
    <source>
        <dbReference type="ARBA" id="ARBA00023306"/>
    </source>
</evidence>
<sequence>MAFVRSLGGGLWRSTSRQCRWRRQRLAPLSRPPGAGVCSVRLLETASASDVATRVRELQRTGAVRKLAQLCLPPEVAEGEAVSSAVAATAEDAGTFAQVLRALIRLNSARWARAVMEHRFRLGTEMPRADTDPAAAALVSSYVALLARAGDVEALRASRAAFEAGLYGEPTRTLLVGERVYHRCAQAELVKENAAAAVDCIRALGRLAQRVSDATEGEAEAESPPRTDTDEGDQAAQLAASRLDLYEATLRAFGKKRYLRGVFTTIETMHAAGLEPNAAIFEALATSAVREVDFVKGAVSMATLPPPQHPEVAFAGRSNVGKSSLVNMLVGRRALAKISKTPGKTQQFNYFVANARDRHNAFYLVDLPGVGYARVSKQQRGEWERFFVDYVAQRQTLRLLFHLIDSRVGVLDEDRRLMHILAELFLSTNGRWNIAADADAASGPELQYVVVLTKADKTSGISPRVQESLEAALEESRLLQWRDVPIAITSATTKRGRDAMWRFMRRVNPHWR</sequence>
<dbReference type="InterPro" id="IPR019987">
    <property type="entry name" value="GTP-bd_ribosome_bio_YsxC"/>
</dbReference>
<protein>
    <recommendedName>
        <fullName evidence="11">EngB-type G domain-containing protein</fullName>
    </recommendedName>
</protein>
<dbReference type="Gene3D" id="3.40.50.300">
    <property type="entry name" value="P-loop containing nucleotide triphosphate hydrolases"/>
    <property type="match status" value="1"/>
</dbReference>
<organism evidence="12 13">
    <name type="scientific">Cyanidium caldarium</name>
    <name type="common">Red alga</name>
    <dbReference type="NCBI Taxonomy" id="2771"/>
    <lineage>
        <taxon>Eukaryota</taxon>
        <taxon>Rhodophyta</taxon>
        <taxon>Bangiophyceae</taxon>
        <taxon>Cyanidiales</taxon>
        <taxon>Cyanidiaceae</taxon>
        <taxon>Cyanidium</taxon>
    </lineage>
</organism>
<dbReference type="EMBL" id="JANCYW010000010">
    <property type="protein sequence ID" value="KAK4536933.1"/>
    <property type="molecule type" value="Genomic_DNA"/>
</dbReference>
<dbReference type="GO" id="GO:0051301">
    <property type="term" value="P:cell division"/>
    <property type="evidence" value="ECO:0007669"/>
    <property type="project" value="UniProtKB-KW"/>
</dbReference>
<evidence type="ECO:0000256" key="7">
    <source>
        <dbReference type="ARBA" id="ARBA00023134"/>
    </source>
</evidence>
<evidence type="ECO:0000256" key="4">
    <source>
        <dbReference type="ARBA" id="ARBA00022723"/>
    </source>
</evidence>
<keyword evidence="4" id="KW-0479">Metal-binding</keyword>
<evidence type="ECO:0000256" key="3">
    <source>
        <dbReference type="ARBA" id="ARBA00022618"/>
    </source>
</evidence>
<dbReference type="Pfam" id="PF01926">
    <property type="entry name" value="MMR_HSR1"/>
    <property type="match status" value="1"/>
</dbReference>
<keyword evidence="13" id="KW-1185">Reference proteome</keyword>
<evidence type="ECO:0000256" key="5">
    <source>
        <dbReference type="ARBA" id="ARBA00022741"/>
    </source>
</evidence>
<dbReference type="PROSITE" id="PS51706">
    <property type="entry name" value="G_ENGB"/>
    <property type="match status" value="1"/>
</dbReference>
<dbReference type="HAMAP" id="MF_00321">
    <property type="entry name" value="GTPase_EngB"/>
    <property type="match status" value="1"/>
</dbReference>
<evidence type="ECO:0000313" key="12">
    <source>
        <dbReference type="EMBL" id="KAK4536933.1"/>
    </source>
</evidence>
<evidence type="ECO:0000313" key="13">
    <source>
        <dbReference type="Proteomes" id="UP001301350"/>
    </source>
</evidence>
<dbReference type="PANTHER" id="PTHR11649:SF13">
    <property type="entry name" value="ENGB-TYPE G DOMAIN-CONTAINING PROTEIN"/>
    <property type="match status" value="1"/>
</dbReference>
<evidence type="ECO:0000256" key="10">
    <source>
        <dbReference type="SAM" id="MobiDB-lite"/>
    </source>
</evidence>
<proteinExistence type="inferred from homology"/>
<evidence type="ECO:0000256" key="6">
    <source>
        <dbReference type="ARBA" id="ARBA00022842"/>
    </source>
</evidence>
<dbReference type="PANTHER" id="PTHR11649">
    <property type="entry name" value="MSS1/TRME-RELATED GTP-BINDING PROTEIN"/>
    <property type="match status" value="1"/>
</dbReference>
<comment type="caution">
    <text evidence="12">The sequence shown here is derived from an EMBL/GenBank/DDBJ whole genome shotgun (WGS) entry which is preliminary data.</text>
</comment>
<keyword evidence="3" id="KW-0132">Cell division</keyword>
<evidence type="ECO:0000256" key="1">
    <source>
        <dbReference type="ARBA" id="ARBA00001946"/>
    </source>
</evidence>
<name>A0AAV9IXV7_CYACA</name>
<dbReference type="CDD" id="cd01876">
    <property type="entry name" value="YihA_EngB"/>
    <property type="match status" value="1"/>
</dbReference>
<dbReference type="Proteomes" id="UP001301350">
    <property type="component" value="Unassembled WGS sequence"/>
</dbReference>
<gene>
    <name evidence="12" type="ORF">CDCA_CDCA10G2958</name>
</gene>
<dbReference type="InterPro" id="IPR030393">
    <property type="entry name" value="G_ENGB_dom"/>
</dbReference>
<dbReference type="InterPro" id="IPR027417">
    <property type="entry name" value="P-loop_NTPase"/>
</dbReference>
<feature type="region of interest" description="Disordered" evidence="10">
    <location>
        <begin position="213"/>
        <end position="233"/>
    </location>
</feature>
<accession>A0AAV9IXV7</accession>
<evidence type="ECO:0000256" key="8">
    <source>
        <dbReference type="ARBA" id="ARBA00023210"/>
    </source>
</evidence>
<dbReference type="SUPFAM" id="SSF52540">
    <property type="entry name" value="P-loop containing nucleoside triphosphate hydrolases"/>
    <property type="match status" value="1"/>
</dbReference>
<keyword evidence="5" id="KW-0547">Nucleotide-binding</keyword>
<comment type="similarity">
    <text evidence="2">Belongs to the TRAFAC class TrmE-Era-EngA-EngB-Septin-like GTPase superfamily. EngB GTPase family.</text>
</comment>
<dbReference type="InterPro" id="IPR006073">
    <property type="entry name" value="GTP-bd"/>
</dbReference>
<dbReference type="NCBIfam" id="TIGR03598">
    <property type="entry name" value="GTPase_YsxC"/>
    <property type="match status" value="1"/>
</dbReference>
<evidence type="ECO:0000256" key="2">
    <source>
        <dbReference type="ARBA" id="ARBA00009638"/>
    </source>
</evidence>
<evidence type="ECO:0000259" key="11">
    <source>
        <dbReference type="PROSITE" id="PS51706"/>
    </source>
</evidence>
<dbReference type="AlphaFoldDB" id="A0AAV9IXV7"/>
<reference evidence="12 13" key="1">
    <citation type="submission" date="2022-07" db="EMBL/GenBank/DDBJ databases">
        <title>Genome-wide signatures of adaptation to extreme environments.</title>
        <authorList>
            <person name="Cho C.H."/>
            <person name="Yoon H.S."/>
        </authorList>
    </citation>
    <scope>NUCLEOTIDE SEQUENCE [LARGE SCALE GENOMIC DNA]</scope>
    <source>
        <strain evidence="12 13">DBV 063 E5</strain>
    </source>
</reference>
<dbReference type="GO" id="GO:0005525">
    <property type="term" value="F:GTP binding"/>
    <property type="evidence" value="ECO:0007669"/>
    <property type="project" value="UniProtKB-KW"/>
</dbReference>
<keyword evidence="8" id="KW-0717">Septation</keyword>
<keyword evidence="9" id="KW-0131">Cell cycle</keyword>
<keyword evidence="7" id="KW-0342">GTP-binding</keyword>